<accession>A0A2T2Y7Q6</accession>
<evidence type="ECO:0000256" key="1">
    <source>
        <dbReference type="ARBA" id="ARBA00009981"/>
    </source>
</evidence>
<reference evidence="3 4" key="1">
    <citation type="submission" date="2018-03" db="EMBL/GenBank/DDBJ databases">
        <title>First report of an OXA-48+CTX-M-M-producing Kluyvera ascorbata clone recovered from patients admitted in a University Hospital in Madrid, Spain.</title>
        <authorList>
            <person name="Hernandez-Garcia M."/>
            <person name="Leon-Sampedro R."/>
            <person name="Perez-Viso B."/>
            <person name="Morosini M.I."/>
            <person name="Lopez-Fresnena N."/>
            <person name="Coque T.M."/>
            <person name="Bonten M."/>
            <person name="Malhotra-Kumar S."/>
            <person name="Ruiz-Garbajosa P."/>
            <person name="Canton R."/>
        </authorList>
    </citation>
    <scope>NUCLEOTIDE SEQUENCE [LARGE SCALE GENOMIC DNA]</scope>
    <source>
        <strain evidence="3 4">KA2</strain>
    </source>
</reference>
<dbReference type="SUPFAM" id="SSF143120">
    <property type="entry name" value="YefM-like"/>
    <property type="match status" value="1"/>
</dbReference>
<keyword evidence="4" id="KW-1185">Reference proteome</keyword>
<protein>
    <recommendedName>
        <fullName evidence="2">Antitoxin</fullName>
    </recommendedName>
</protein>
<gene>
    <name evidence="3" type="ORF">C8256_00800</name>
</gene>
<dbReference type="InterPro" id="IPR006442">
    <property type="entry name" value="Antitoxin_Phd/YefM"/>
</dbReference>
<evidence type="ECO:0000313" key="3">
    <source>
        <dbReference type="EMBL" id="PSR48567.1"/>
    </source>
</evidence>
<dbReference type="Proteomes" id="UP000240892">
    <property type="component" value="Unassembled WGS sequence"/>
</dbReference>
<name>A0A2T2Y7Q6_9ENTR</name>
<dbReference type="RefSeq" id="WP_106924166.1">
    <property type="nucleotide sequence ID" value="NZ_CABMMU010000001.1"/>
</dbReference>
<organism evidence="3 4">
    <name type="scientific">Kluyvera genomosp. 2</name>
    <dbReference type="NCBI Taxonomy" id="2774054"/>
    <lineage>
        <taxon>Bacteria</taxon>
        <taxon>Pseudomonadati</taxon>
        <taxon>Pseudomonadota</taxon>
        <taxon>Gammaproteobacteria</taxon>
        <taxon>Enterobacterales</taxon>
        <taxon>Enterobacteriaceae</taxon>
        <taxon>Kluyvera</taxon>
    </lineage>
</organism>
<sequence length="83" mass="9373">MRIISDSEARQNLSTTLRQATEDRAPIIITQQNGKACVLMSLEEYRSLEETAYLMRSPANAGRLMDAIEELKTGKGIQRDLME</sequence>
<dbReference type="NCBIfam" id="TIGR01552">
    <property type="entry name" value="phd_fam"/>
    <property type="match status" value="1"/>
</dbReference>
<dbReference type="Gene3D" id="6.10.250.330">
    <property type="match status" value="1"/>
</dbReference>
<dbReference type="InterPro" id="IPR036165">
    <property type="entry name" value="YefM-like_sf"/>
</dbReference>
<dbReference type="Gene3D" id="3.40.1620.10">
    <property type="entry name" value="YefM-like domain"/>
    <property type="match status" value="1"/>
</dbReference>
<dbReference type="InterPro" id="IPR051405">
    <property type="entry name" value="phD/YefM_antitoxin"/>
</dbReference>
<comment type="function">
    <text evidence="2">Antitoxin component of a type II toxin-antitoxin (TA) system.</text>
</comment>
<dbReference type="PANTHER" id="PTHR33713">
    <property type="entry name" value="ANTITOXIN YAFN-RELATED"/>
    <property type="match status" value="1"/>
</dbReference>
<dbReference type="NCBIfam" id="NF008499">
    <property type="entry name" value="PRK11409.1"/>
    <property type="match status" value="1"/>
</dbReference>
<evidence type="ECO:0000256" key="2">
    <source>
        <dbReference type="RuleBase" id="RU362080"/>
    </source>
</evidence>
<dbReference type="AlphaFoldDB" id="A0A2T2Y7Q6"/>
<proteinExistence type="inferred from homology"/>
<dbReference type="PANTHER" id="PTHR33713:SF6">
    <property type="entry name" value="ANTITOXIN YEFM"/>
    <property type="match status" value="1"/>
</dbReference>
<dbReference type="EMBL" id="PYHO01000001">
    <property type="protein sequence ID" value="PSR48567.1"/>
    <property type="molecule type" value="Genomic_DNA"/>
</dbReference>
<dbReference type="Pfam" id="PF02604">
    <property type="entry name" value="PhdYeFM_antitox"/>
    <property type="match status" value="1"/>
</dbReference>
<evidence type="ECO:0000313" key="4">
    <source>
        <dbReference type="Proteomes" id="UP000240892"/>
    </source>
</evidence>
<comment type="similarity">
    <text evidence="1 2">Belongs to the phD/YefM antitoxin family.</text>
</comment>
<comment type="caution">
    <text evidence="3">The sequence shown here is derived from an EMBL/GenBank/DDBJ whole genome shotgun (WGS) entry which is preliminary data.</text>
</comment>